<organism evidence="1 2">
    <name type="scientific">Rotaria magnacalcarata</name>
    <dbReference type="NCBI Taxonomy" id="392030"/>
    <lineage>
        <taxon>Eukaryota</taxon>
        <taxon>Metazoa</taxon>
        <taxon>Spiralia</taxon>
        <taxon>Gnathifera</taxon>
        <taxon>Rotifera</taxon>
        <taxon>Eurotatoria</taxon>
        <taxon>Bdelloidea</taxon>
        <taxon>Philodinida</taxon>
        <taxon>Philodinidae</taxon>
        <taxon>Rotaria</taxon>
    </lineage>
</organism>
<sequence>MIEERAKVTRCFRAANVEFDHEDEWKRTLAVGPALLQILEMVP</sequence>
<dbReference type="Proteomes" id="UP000676336">
    <property type="component" value="Unassembled WGS sequence"/>
</dbReference>
<evidence type="ECO:0000313" key="1">
    <source>
        <dbReference type="EMBL" id="CAF4361767.1"/>
    </source>
</evidence>
<dbReference type="EMBL" id="CAJOBI010048870">
    <property type="protein sequence ID" value="CAF4361767.1"/>
    <property type="molecule type" value="Genomic_DNA"/>
</dbReference>
<reference evidence="1" key="1">
    <citation type="submission" date="2021-02" db="EMBL/GenBank/DDBJ databases">
        <authorList>
            <person name="Nowell W R."/>
        </authorList>
    </citation>
    <scope>NUCLEOTIDE SEQUENCE</scope>
</reference>
<name>A0A8S2UTK3_9BILA</name>
<comment type="caution">
    <text evidence="1">The sequence shown here is derived from an EMBL/GenBank/DDBJ whole genome shotgun (WGS) entry which is preliminary data.</text>
</comment>
<feature type="non-terminal residue" evidence="1">
    <location>
        <position position="43"/>
    </location>
</feature>
<gene>
    <name evidence="1" type="ORF">SMN809_LOCUS28733</name>
</gene>
<protein>
    <submittedName>
        <fullName evidence="1">Uncharacterized protein</fullName>
    </submittedName>
</protein>
<proteinExistence type="predicted"/>
<accession>A0A8S2UTK3</accession>
<dbReference type="AlphaFoldDB" id="A0A8S2UTK3"/>
<evidence type="ECO:0000313" key="2">
    <source>
        <dbReference type="Proteomes" id="UP000676336"/>
    </source>
</evidence>